<accession>A0A3Q7HCT7</accession>
<dbReference type="InterPro" id="IPR050281">
    <property type="entry name" value="Flavin_monoamine_oxidase"/>
</dbReference>
<dbReference type="AlphaFoldDB" id="A0A3Q7HCT7"/>
<name>A0A3Q7HCT7_SOLLC</name>
<reference evidence="3" key="2">
    <citation type="submission" date="2019-01" db="UniProtKB">
        <authorList>
            <consortium name="EnsemblPlants"/>
        </authorList>
    </citation>
    <scope>IDENTIFICATION</scope>
    <source>
        <strain evidence="3">cv. Heinz 1706</strain>
    </source>
</reference>
<comment type="similarity">
    <text evidence="1">Belongs to the flavin monoamine oxidase family.</text>
</comment>
<proteinExistence type="inferred from homology"/>
<organism evidence="3">
    <name type="scientific">Solanum lycopersicum</name>
    <name type="common">Tomato</name>
    <name type="synonym">Lycopersicon esculentum</name>
    <dbReference type="NCBI Taxonomy" id="4081"/>
    <lineage>
        <taxon>Eukaryota</taxon>
        <taxon>Viridiplantae</taxon>
        <taxon>Streptophyta</taxon>
        <taxon>Embryophyta</taxon>
        <taxon>Tracheophyta</taxon>
        <taxon>Spermatophyta</taxon>
        <taxon>Magnoliopsida</taxon>
        <taxon>eudicotyledons</taxon>
        <taxon>Gunneridae</taxon>
        <taxon>Pentapetalae</taxon>
        <taxon>asterids</taxon>
        <taxon>lamiids</taxon>
        <taxon>Solanales</taxon>
        <taxon>Solanaceae</taxon>
        <taxon>Solanoideae</taxon>
        <taxon>Solaneae</taxon>
        <taxon>Solanum</taxon>
        <taxon>Solanum subgen. Lycopersicon</taxon>
    </lineage>
</organism>
<keyword evidence="4" id="KW-1185">Reference proteome</keyword>
<evidence type="ECO:0000313" key="4">
    <source>
        <dbReference type="Proteomes" id="UP000004994"/>
    </source>
</evidence>
<dbReference type="STRING" id="4081.A0A3Q7HCT7"/>
<dbReference type="Gene3D" id="3.90.660.10">
    <property type="match status" value="1"/>
</dbReference>
<dbReference type="PANTHER" id="PTHR10742:SF260">
    <property type="entry name" value="PROTEIN FLOWERING LOCUS D"/>
    <property type="match status" value="1"/>
</dbReference>
<dbReference type="Gramene" id="Solyc05g040010.2.1">
    <property type="protein sequence ID" value="Solyc05g040010.2.1"/>
    <property type="gene ID" value="Solyc05g040010.2"/>
</dbReference>
<dbReference type="PaxDb" id="4081-Solyc05g040010.1.1"/>
<keyword evidence="2" id="KW-0812">Transmembrane</keyword>
<evidence type="ECO:0000256" key="2">
    <source>
        <dbReference type="SAM" id="Phobius"/>
    </source>
</evidence>
<dbReference type="InterPro" id="IPR036188">
    <property type="entry name" value="FAD/NAD-bd_sf"/>
</dbReference>
<evidence type="ECO:0008006" key="5">
    <source>
        <dbReference type="Google" id="ProtNLM"/>
    </source>
</evidence>
<protein>
    <recommendedName>
        <fullName evidence="5">Amine oxidase domain-containing protein</fullName>
    </recommendedName>
</protein>
<sequence length="220" mass="24608">MVCNFGVALVIKNIISNEPSKNTYFVIMLGLARLTAARQLILFGFEVTILEVQKSADFGGSVLTGTLGNPLSLLGLHMLTESPWTRIWIRSKVEAAYNEFFDKASNVRQEISMLFIMERNWRLFVVVNSVKVNTWAQLCEGGTTFCTVPLGFFKSGSIRLILEFRQQKLDTIKRLGIGLLNKIAMLFRLCFATQLLISLFMATVSSGPFLFVLAIGEDAH</sequence>
<dbReference type="Proteomes" id="UP000004994">
    <property type="component" value="Chromosome 5"/>
</dbReference>
<dbReference type="Gene3D" id="3.50.50.60">
    <property type="entry name" value="FAD/NAD(P)-binding domain"/>
    <property type="match status" value="1"/>
</dbReference>
<dbReference type="PANTHER" id="PTHR10742">
    <property type="entry name" value="FLAVIN MONOAMINE OXIDASE"/>
    <property type="match status" value="1"/>
</dbReference>
<reference evidence="3" key="1">
    <citation type="journal article" date="2012" name="Nature">
        <title>The tomato genome sequence provides insights into fleshy fruit evolution.</title>
        <authorList>
            <consortium name="Tomato Genome Consortium"/>
        </authorList>
    </citation>
    <scope>NUCLEOTIDE SEQUENCE [LARGE SCALE GENOMIC DNA]</scope>
    <source>
        <strain evidence="3">cv. Heinz 1706</strain>
    </source>
</reference>
<evidence type="ECO:0000313" key="3">
    <source>
        <dbReference type="EnsemblPlants" id="Solyc05g040010.2.1"/>
    </source>
</evidence>
<dbReference type="EnsemblPlants" id="Solyc05g040010.2.1">
    <property type="protein sequence ID" value="Solyc05g040010.2.1"/>
    <property type="gene ID" value="Solyc05g040010.2"/>
</dbReference>
<keyword evidence="2" id="KW-0472">Membrane</keyword>
<feature type="transmembrane region" description="Helical" evidence="2">
    <location>
        <begin position="189"/>
        <end position="215"/>
    </location>
</feature>
<dbReference type="InParanoid" id="A0A3Q7HCT7"/>
<keyword evidence="2" id="KW-1133">Transmembrane helix</keyword>
<evidence type="ECO:0000256" key="1">
    <source>
        <dbReference type="ARBA" id="ARBA00005995"/>
    </source>
</evidence>